<keyword evidence="2" id="KW-0012">Acyltransferase</keyword>
<dbReference type="PANTHER" id="PTHR45896:SF1">
    <property type="entry name" value="N-ALPHA-ACETYLTRANSFERASE 30"/>
    <property type="match status" value="1"/>
</dbReference>
<dbReference type="InterPro" id="IPR044542">
    <property type="entry name" value="NAA30-like"/>
</dbReference>
<dbReference type="VEuPathDB" id="FungiDB:SOCG_00240"/>
<dbReference type="GO" id="GO:0032880">
    <property type="term" value="P:regulation of protein localization"/>
    <property type="evidence" value="ECO:0007669"/>
    <property type="project" value="EnsemblFungi"/>
</dbReference>
<dbReference type="GO" id="GO:0031417">
    <property type="term" value="C:NatC complex"/>
    <property type="evidence" value="ECO:0007669"/>
    <property type="project" value="EnsemblFungi"/>
</dbReference>
<dbReference type="GO" id="GO:0000822">
    <property type="term" value="F:inositol hexakisphosphate binding"/>
    <property type="evidence" value="ECO:0007669"/>
    <property type="project" value="EnsemblFungi"/>
</dbReference>
<proteinExistence type="inferred from homology"/>
<dbReference type="EMBL" id="KE503207">
    <property type="protein sequence ID" value="EPX72477.1"/>
    <property type="molecule type" value="Genomic_DNA"/>
</dbReference>
<evidence type="ECO:0000259" key="4">
    <source>
        <dbReference type="PROSITE" id="PS51186"/>
    </source>
</evidence>
<dbReference type="HOGENOM" id="CLU_013985_0_3_1"/>
<gene>
    <name evidence="5" type="ORF">SOCG_00240</name>
</gene>
<organism evidence="5 6">
    <name type="scientific">Schizosaccharomyces octosporus (strain yFS286)</name>
    <name type="common">Fission yeast</name>
    <name type="synonym">Octosporomyces octosporus</name>
    <dbReference type="NCBI Taxonomy" id="483514"/>
    <lineage>
        <taxon>Eukaryota</taxon>
        <taxon>Fungi</taxon>
        <taxon>Dikarya</taxon>
        <taxon>Ascomycota</taxon>
        <taxon>Taphrinomycotina</taxon>
        <taxon>Schizosaccharomycetes</taxon>
        <taxon>Schizosaccharomycetales</taxon>
        <taxon>Schizosaccharomycetaceae</taxon>
        <taxon>Schizosaccharomyces</taxon>
    </lineage>
</organism>
<evidence type="ECO:0000256" key="2">
    <source>
        <dbReference type="ARBA" id="ARBA00023315"/>
    </source>
</evidence>
<reference evidence="5 6" key="1">
    <citation type="journal article" date="2011" name="Science">
        <title>Comparative functional genomics of the fission yeasts.</title>
        <authorList>
            <person name="Rhind N."/>
            <person name="Chen Z."/>
            <person name="Yassour M."/>
            <person name="Thompson D.A."/>
            <person name="Haas B.J."/>
            <person name="Habib N."/>
            <person name="Wapinski I."/>
            <person name="Roy S."/>
            <person name="Lin M.F."/>
            <person name="Heiman D.I."/>
            <person name="Young S.K."/>
            <person name="Furuya K."/>
            <person name="Guo Y."/>
            <person name="Pidoux A."/>
            <person name="Chen H.M."/>
            <person name="Robbertse B."/>
            <person name="Goldberg J.M."/>
            <person name="Aoki K."/>
            <person name="Bayne E.H."/>
            <person name="Berlin A.M."/>
            <person name="Desjardins C.A."/>
            <person name="Dobbs E."/>
            <person name="Dukaj L."/>
            <person name="Fan L."/>
            <person name="FitzGerald M.G."/>
            <person name="French C."/>
            <person name="Gujja S."/>
            <person name="Hansen K."/>
            <person name="Keifenheim D."/>
            <person name="Levin J.Z."/>
            <person name="Mosher R.A."/>
            <person name="Mueller C.A."/>
            <person name="Pfiffner J."/>
            <person name="Priest M."/>
            <person name="Russ C."/>
            <person name="Smialowska A."/>
            <person name="Swoboda P."/>
            <person name="Sykes S.M."/>
            <person name="Vaughn M."/>
            <person name="Vengrova S."/>
            <person name="Yoder R."/>
            <person name="Zeng Q."/>
            <person name="Allshire R."/>
            <person name="Baulcombe D."/>
            <person name="Birren B.W."/>
            <person name="Brown W."/>
            <person name="Ekwall K."/>
            <person name="Kellis M."/>
            <person name="Leatherwood J."/>
            <person name="Levin H."/>
            <person name="Margalit H."/>
            <person name="Martienssen R."/>
            <person name="Nieduszynski C.A."/>
            <person name="Spatafora J.W."/>
            <person name="Friedman N."/>
            <person name="Dalgaard J.Z."/>
            <person name="Baumann P."/>
            <person name="Niki H."/>
            <person name="Regev A."/>
            <person name="Nusbaum C."/>
        </authorList>
    </citation>
    <scope>NUCLEOTIDE SEQUENCE [LARGE SCALE GENOMIC DNA]</scope>
    <source>
        <strain evidence="6">yFS286</strain>
    </source>
</reference>
<dbReference type="Proteomes" id="UP000016088">
    <property type="component" value="Unassembled WGS sequence"/>
</dbReference>
<evidence type="ECO:0000313" key="5">
    <source>
        <dbReference type="EMBL" id="EPX72477.1"/>
    </source>
</evidence>
<keyword evidence="1" id="KW-0808">Transferase</keyword>
<dbReference type="RefSeq" id="XP_013018114.1">
    <property type="nucleotide sequence ID" value="XM_013162660.1"/>
</dbReference>
<dbReference type="OrthoDB" id="249099at2759"/>
<dbReference type="GO" id="GO:0004596">
    <property type="term" value="F:protein-N-terminal amino-acid acetyltransferase activity"/>
    <property type="evidence" value="ECO:0007669"/>
    <property type="project" value="EnsemblFungi"/>
</dbReference>
<dbReference type="InterPro" id="IPR000182">
    <property type="entry name" value="GNAT_dom"/>
</dbReference>
<dbReference type="CDD" id="cd04301">
    <property type="entry name" value="NAT_SF"/>
    <property type="match status" value="1"/>
</dbReference>
<sequence>MVEIVPYHHKYLEEVCQLIKKDLSEPYSKYVYRYFVHQWPEYSFVALLDGQMVGAVISKQDIHRGQSLRGYIAMLAVKDSHRGKGIATLLTKASLNVMIEKGAQEIVLETEVDNDAAMYFYERLGFCRYKRLFRYYLNGTDAFRYILYP</sequence>
<name>S9PWW0_SCHOY</name>
<accession>S9PWW0</accession>
<dbReference type="GeneID" id="25029224"/>
<evidence type="ECO:0000256" key="1">
    <source>
        <dbReference type="ARBA" id="ARBA00022679"/>
    </source>
</evidence>
<dbReference type="SUPFAM" id="SSF55729">
    <property type="entry name" value="Acyl-CoA N-acyltransferases (Nat)"/>
    <property type="match status" value="1"/>
</dbReference>
<dbReference type="Gene3D" id="3.40.630.30">
    <property type="match status" value="1"/>
</dbReference>
<dbReference type="PROSITE" id="PS51186">
    <property type="entry name" value="GNAT"/>
    <property type="match status" value="1"/>
</dbReference>
<dbReference type="Pfam" id="PF00583">
    <property type="entry name" value="Acetyltransf_1"/>
    <property type="match status" value="1"/>
</dbReference>
<dbReference type="PANTHER" id="PTHR45896">
    <property type="entry name" value="N-ALPHA-ACETYLTRANSFERASE 30"/>
    <property type="match status" value="1"/>
</dbReference>
<evidence type="ECO:0000313" key="6">
    <source>
        <dbReference type="Proteomes" id="UP000016088"/>
    </source>
</evidence>
<comment type="similarity">
    <text evidence="3">Belongs to the acetyltransferase family. MAK3 subfamily.</text>
</comment>
<dbReference type="AlphaFoldDB" id="S9PWW0"/>
<feature type="domain" description="N-acetyltransferase" evidence="4">
    <location>
        <begin position="2"/>
        <end position="149"/>
    </location>
</feature>
<evidence type="ECO:0000256" key="3">
    <source>
        <dbReference type="ARBA" id="ARBA00024025"/>
    </source>
</evidence>
<dbReference type="eggNOG" id="KOG3139">
    <property type="taxonomic scope" value="Eukaryota"/>
</dbReference>
<protein>
    <submittedName>
        <fullName evidence="5">NatC N-acetyltransferase complex catalytic subunit</fullName>
    </submittedName>
</protein>
<dbReference type="InterPro" id="IPR016181">
    <property type="entry name" value="Acyl_CoA_acyltransferase"/>
</dbReference>
<dbReference type="OMA" id="EDIQYTN"/>
<keyword evidence="6" id="KW-1185">Reference proteome</keyword>